<evidence type="ECO:0000256" key="3">
    <source>
        <dbReference type="ARBA" id="ARBA00022989"/>
    </source>
</evidence>
<feature type="transmembrane region" description="Helical" evidence="5">
    <location>
        <begin position="40"/>
        <end position="64"/>
    </location>
</feature>
<feature type="transmembrane region" description="Helical" evidence="5">
    <location>
        <begin position="420"/>
        <end position="443"/>
    </location>
</feature>
<feature type="domain" description="Major facilitator superfamily (MFS) profile" evidence="6">
    <location>
        <begin position="359"/>
        <end position="815"/>
    </location>
</feature>
<feature type="transmembrane region" description="Helical" evidence="5">
    <location>
        <begin position="726"/>
        <end position="750"/>
    </location>
</feature>
<feature type="transmembrane region" description="Helical" evidence="5">
    <location>
        <begin position="1293"/>
        <end position="1312"/>
    </location>
</feature>
<feature type="domain" description="Major facilitator superfamily (MFS) profile" evidence="6">
    <location>
        <begin position="843"/>
        <end position="1284"/>
    </location>
</feature>
<evidence type="ECO:0000259" key="6">
    <source>
        <dbReference type="PROSITE" id="PS50850"/>
    </source>
</evidence>
<feature type="transmembrane region" description="Helical" evidence="5">
    <location>
        <begin position="212"/>
        <end position="234"/>
    </location>
</feature>
<comment type="caution">
    <text evidence="7">The sequence shown here is derived from an EMBL/GenBank/DDBJ whole genome shotgun (WGS) entry which is preliminary data.</text>
</comment>
<dbReference type="InterPro" id="IPR036259">
    <property type="entry name" value="MFS_trans_sf"/>
</dbReference>
<keyword evidence="8" id="KW-1185">Reference proteome</keyword>
<keyword evidence="4 5" id="KW-0472">Membrane</keyword>
<feature type="transmembrane region" description="Helical" evidence="5">
    <location>
        <begin position="672"/>
        <end position="692"/>
    </location>
</feature>
<dbReference type="GO" id="GO:0022857">
    <property type="term" value="F:transmembrane transporter activity"/>
    <property type="evidence" value="ECO:0007669"/>
    <property type="project" value="InterPro"/>
</dbReference>
<dbReference type="PROSITE" id="PS00217">
    <property type="entry name" value="SUGAR_TRANSPORT_2"/>
    <property type="match status" value="1"/>
</dbReference>
<feature type="domain" description="Major facilitator superfamily (MFS) profile" evidence="6">
    <location>
        <begin position="1275"/>
        <end position="1739"/>
    </location>
</feature>
<gene>
    <name evidence="7" type="ORF">V9T40_002863</name>
</gene>
<feature type="transmembrane region" description="Helical" evidence="5">
    <location>
        <begin position="1324"/>
        <end position="1344"/>
    </location>
</feature>
<feature type="transmembrane region" description="Helical" evidence="5">
    <location>
        <begin position="1197"/>
        <end position="1216"/>
    </location>
</feature>
<keyword evidence="3 5" id="KW-1133">Transmembrane helix</keyword>
<feature type="transmembrane region" description="Helical" evidence="5">
    <location>
        <begin position="1087"/>
        <end position="1110"/>
    </location>
</feature>
<feature type="transmembrane region" description="Helical" evidence="5">
    <location>
        <begin position="1683"/>
        <end position="1704"/>
    </location>
</feature>
<feature type="transmembrane region" description="Helical" evidence="5">
    <location>
        <begin position="1649"/>
        <end position="1671"/>
    </location>
</feature>
<proteinExistence type="predicted"/>
<feature type="transmembrane region" description="Helical" evidence="5">
    <location>
        <begin position="102"/>
        <end position="121"/>
    </location>
</feature>
<feature type="transmembrane region" description="Helical" evidence="5">
    <location>
        <begin position="509"/>
        <end position="529"/>
    </location>
</feature>
<dbReference type="PANTHER" id="PTHR48021:SF89">
    <property type="entry name" value="FI02132P-RELATED"/>
    <property type="match status" value="1"/>
</dbReference>
<feature type="transmembrane region" description="Helical" evidence="5">
    <location>
        <begin position="1237"/>
        <end position="1256"/>
    </location>
</feature>
<evidence type="ECO:0000256" key="4">
    <source>
        <dbReference type="ARBA" id="ARBA00023136"/>
    </source>
</evidence>
<feature type="transmembrane region" description="Helical" evidence="5">
    <location>
        <begin position="1440"/>
        <end position="1459"/>
    </location>
</feature>
<feature type="transmembrane region" description="Helical" evidence="5">
    <location>
        <begin position="294"/>
        <end position="315"/>
    </location>
</feature>
<feature type="transmembrane region" description="Helical" evidence="5">
    <location>
        <begin position="535"/>
        <end position="555"/>
    </location>
</feature>
<dbReference type="PROSITE" id="PS50850">
    <property type="entry name" value="MFS"/>
    <property type="match status" value="3"/>
</dbReference>
<dbReference type="InterPro" id="IPR005829">
    <property type="entry name" value="Sugar_transporter_CS"/>
</dbReference>
<feature type="transmembrane region" description="Helical" evidence="5">
    <location>
        <begin position="697"/>
        <end position="714"/>
    </location>
</feature>
<dbReference type="Pfam" id="PF00083">
    <property type="entry name" value="Sugar_tr"/>
    <property type="match status" value="4"/>
</dbReference>
<feature type="transmembrane region" description="Helical" evidence="5">
    <location>
        <begin position="793"/>
        <end position="811"/>
    </location>
</feature>
<feature type="transmembrane region" description="Helical" evidence="5">
    <location>
        <begin position="882"/>
        <end position="902"/>
    </location>
</feature>
<feature type="transmembrane region" description="Helical" evidence="5">
    <location>
        <begin position="327"/>
        <end position="347"/>
    </location>
</feature>
<feature type="transmembrane region" description="Helical" evidence="5">
    <location>
        <begin position="1171"/>
        <end position="1191"/>
    </location>
</feature>
<feature type="transmembrane region" description="Helical" evidence="5">
    <location>
        <begin position="1536"/>
        <end position="1559"/>
    </location>
</feature>
<protein>
    <recommendedName>
        <fullName evidence="6">Major facilitator superfamily (MFS) profile domain-containing protein</fullName>
    </recommendedName>
</protein>
<dbReference type="InterPro" id="IPR050549">
    <property type="entry name" value="MFS_Trehalose_Transporter"/>
</dbReference>
<feature type="transmembrane region" description="Helical" evidence="5">
    <location>
        <begin position="909"/>
        <end position="926"/>
    </location>
</feature>
<dbReference type="InterPro" id="IPR020846">
    <property type="entry name" value="MFS_dom"/>
</dbReference>
<feature type="transmembrane region" description="Helical" evidence="5">
    <location>
        <begin position="998"/>
        <end position="1017"/>
    </location>
</feature>
<dbReference type="PROSITE" id="PS00216">
    <property type="entry name" value="SUGAR_TRANSPORT_1"/>
    <property type="match status" value="2"/>
</dbReference>
<comment type="subcellular location">
    <subcellularLocation>
        <location evidence="1">Membrane</location>
        <topology evidence="1">Multi-pass membrane protein</topology>
    </subcellularLocation>
</comment>
<feature type="transmembrane region" description="Helical" evidence="5">
    <location>
        <begin position="623"/>
        <end position="641"/>
    </location>
</feature>
<dbReference type="GO" id="GO:0016020">
    <property type="term" value="C:membrane"/>
    <property type="evidence" value="ECO:0007669"/>
    <property type="project" value="UniProtKB-SubCell"/>
</dbReference>
<sequence>MHLTVNQASWYAAGPGLTAALGALMLGSILDLFGRKTTLILCALFHAVGWTIIASCQNFLISFVGRMLTGLPATFICYAAQVYIVECLTVNDEHLRDTLRTWPSIGFAFGQLLTFLLGAAITHLQFSAFSAILSSVLIILMLLFVIESPGWLYQKGRIGDAEIATQKLRISQPILCNNFEPEVPPLVSSSGSDSSLSSILEKCRQQKVYKPALIMMVVCTLALFSGGMALNSYMVNIIDAVQPGQTTDSASSNSSASTNVSPEAFKYSIISGALMLLGTILLSFALPRLGARKLTITSAICMSVCMGLIGFTNSIPNPSDLLTMRLISVWAISFIYSFGIITVPFSILGEMFPLDAKGFASLAIVIQVLAAFAVSELYPYMYLWSPRSVVALPCILGGFADGYVTLAIPQMKLSITEASWFSAVPGFGALVGSILLSILVDAIGRRNAILAGILTHILGWSLLAWNCNFIIVLVGRVLTGLTLGSLFYPGQVYTVECLTVYHKRLRSSLVTFSGITHSVGVFLVVFLSYFFNYQIMSAFAAIFSLLLFILIVSLLPESPIWLHLQGRKGDAELSLKKLGLGQSILNGLAPDMPAFPSQPQKFTLLSWILNIKKLVRKDVYKPVFLLTTAIVISTLAGAQAVQNYQVDIVGSNPNSTKTEDQQQFSFAYKSSVVSGVLVLVAHVCTTLILPIIGVRKVIIPSCICLAACSIFLGYTIEERDNQNLFVWRIIAVWMIIFIYHFGIQTTSLAVLGDSFPADAKGFAGIPILGLVIASSVLVKVHPFLQADLDGNVFYIYAGISFISALYMMAFFHETVGCIKRSSTMTKYLTEPDFEKKKHDDSLTVILLYSLMLILPFLLGGITMAFPAIALPQMKLNISDASWFGSIPAFFSPVGSFLVGITIDKYGRRLALLLTTIPSTIGWYLLYSSSSSTVLLFAQFLNGITFGAIGYPSQVYAGECIMVNNIRLRNYFATWTGLTTSFGTFITFLLGYFLQYQQIAALATIISLTCFICIFFFIPESPTWLYLRGRVGDAEWSQKKLRIYQPILHVNNHQDSLDSENNTSTSISMKSVIYGLKKVTRKDVYKPLIIMTSVFFMIFIAGGLTITTYMVQWLQLNPSYDLQLKANNTVGTLTTSTIIDSSYKYSVISGGLIFISNFCASFLAIRIGIKRLTVFALFCAATGMALTGFSTLRMENNSFWSTIHVLSVWLVAFMFNFGPVNVTWGTLGDVFPTDAKGFASVCMIIDAITLAVSNKLYPIMYSVYGGYLYYTYATIILIATIFCHFFLPETVGLIVIAPGVFNGIMIVYPAVAIPQMNLNISDASWFGSMATLTAPIGSILIGFIIDKFGRRSALLFSTIPTFFGWILLSWNYNLSTVLIGQALNGISCGSIVYPSQVYASECIMVNNMRWRDNYLSWLGVSSAFGMCFGLLLAYFVDYLTIAVVSASLSFVVILLIYAFIPESPLWLYGKGRLGDAEWSQSKLGISQPILRAHTSSLCETQEQTEPQAPEPHPDISTWASAKLYIQIGKRKDVYKPLLIMIGVFVMLTFCGAINVMVYLVNVISENDLVENATAPVPAVPVPVQEIHLSESYKYSAIAGILILISNCMVCAIVGHIGVKKILTTATLFIAMGFILLGYTSTQQEDVENLFTLHIFAVWLIIFAFSFGAMNLPNSLLGDIFPPDAKGFASIVCVIEFLMTAFLIKIHPYMKVAFGGYLYYGYAGVSLIGAVYIALFVVDTVGKTTEQIKFEFTK</sequence>
<accession>A0AAN9TJM4</accession>
<evidence type="ECO:0000313" key="7">
    <source>
        <dbReference type="EMBL" id="KAK7591250.1"/>
    </source>
</evidence>
<feature type="transmembrane region" description="Helical" evidence="5">
    <location>
        <begin position="463"/>
        <end position="488"/>
    </location>
</feature>
<feature type="transmembrane region" description="Helical" evidence="5">
    <location>
        <begin position="267"/>
        <end position="287"/>
    </location>
</feature>
<feature type="transmembrane region" description="Helical" evidence="5">
    <location>
        <begin position="932"/>
        <end position="950"/>
    </location>
</feature>
<feature type="transmembrane region" description="Helical" evidence="5">
    <location>
        <begin position="12"/>
        <end position="33"/>
    </location>
</feature>
<feature type="transmembrane region" description="Helical" evidence="5">
    <location>
        <begin position="1620"/>
        <end position="1637"/>
    </location>
</feature>
<evidence type="ECO:0000256" key="1">
    <source>
        <dbReference type="ARBA" id="ARBA00004141"/>
    </source>
</evidence>
<reference evidence="7 8" key="1">
    <citation type="submission" date="2024-03" db="EMBL/GenBank/DDBJ databases">
        <title>Adaptation during the transition from Ophiocordyceps entomopathogen to insect associate is accompanied by gene loss and intensified selection.</title>
        <authorList>
            <person name="Ward C.M."/>
            <person name="Onetto C.A."/>
            <person name="Borneman A.R."/>
        </authorList>
    </citation>
    <scope>NUCLEOTIDE SEQUENCE [LARGE SCALE GENOMIC DNA]</scope>
    <source>
        <strain evidence="7">AWRI1</strain>
        <tissue evidence="7">Single Adult Female</tissue>
    </source>
</reference>
<feature type="transmembrane region" description="Helical" evidence="5">
    <location>
        <begin position="359"/>
        <end position="378"/>
    </location>
</feature>
<feature type="transmembrane region" description="Helical" evidence="5">
    <location>
        <begin position="1144"/>
        <end position="1164"/>
    </location>
</feature>
<organism evidence="7 8">
    <name type="scientific">Parthenolecanium corni</name>
    <dbReference type="NCBI Taxonomy" id="536013"/>
    <lineage>
        <taxon>Eukaryota</taxon>
        <taxon>Metazoa</taxon>
        <taxon>Ecdysozoa</taxon>
        <taxon>Arthropoda</taxon>
        <taxon>Hexapoda</taxon>
        <taxon>Insecta</taxon>
        <taxon>Pterygota</taxon>
        <taxon>Neoptera</taxon>
        <taxon>Paraneoptera</taxon>
        <taxon>Hemiptera</taxon>
        <taxon>Sternorrhyncha</taxon>
        <taxon>Coccoidea</taxon>
        <taxon>Coccidae</taxon>
        <taxon>Parthenolecanium</taxon>
    </lineage>
</organism>
<dbReference type="EMBL" id="JBBCAQ010000022">
    <property type="protein sequence ID" value="KAK7591250.1"/>
    <property type="molecule type" value="Genomic_DNA"/>
</dbReference>
<feature type="transmembrane region" description="Helical" evidence="5">
    <location>
        <begin position="1268"/>
        <end position="1286"/>
    </location>
</feature>
<dbReference type="SUPFAM" id="SSF103473">
    <property type="entry name" value="MFS general substrate transporter"/>
    <property type="match status" value="4"/>
</dbReference>
<dbReference type="Proteomes" id="UP001367676">
    <property type="component" value="Unassembled WGS sequence"/>
</dbReference>
<evidence type="ECO:0000256" key="5">
    <source>
        <dbReference type="SAM" id="Phobius"/>
    </source>
</evidence>
<evidence type="ECO:0000256" key="2">
    <source>
        <dbReference type="ARBA" id="ARBA00022692"/>
    </source>
</evidence>
<dbReference type="InterPro" id="IPR005828">
    <property type="entry name" value="MFS_sugar_transport-like"/>
</dbReference>
<feature type="transmembrane region" description="Helical" evidence="5">
    <location>
        <begin position="70"/>
        <end position="90"/>
    </location>
</feature>
<feature type="transmembrane region" description="Helical" evidence="5">
    <location>
        <begin position="1716"/>
        <end position="1736"/>
    </location>
</feature>
<feature type="transmembrane region" description="Helical" evidence="5">
    <location>
        <begin position="762"/>
        <end position="781"/>
    </location>
</feature>
<name>A0AAN9TJM4_9HEMI</name>
<feature type="transmembrane region" description="Helical" evidence="5">
    <location>
        <begin position="127"/>
        <end position="146"/>
    </location>
</feature>
<dbReference type="PANTHER" id="PTHR48021">
    <property type="match status" value="1"/>
</dbReference>
<feature type="transmembrane region" description="Helical" evidence="5">
    <location>
        <begin position="845"/>
        <end position="870"/>
    </location>
</feature>
<keyword evidence="2 5" id="KW-0812">Transmembrane</keyword>
<dbReference type="Gene3D" id="1.20.1250.20">
    <property type="entry name" value="MFS general substrate transporter like domains"/>
    <property type="match status" value="4"/>
</dbReference>
<evidence type="ECO:0000313" key="8">
    <source>
        <dbReference type="Proteomes" id="UP001367676"/>
    </source>
</evidence>
<feature type="transmembrane region" description="Helical" evidence="5">
    <location>
        <begin position="1593"/>
        <end position="1613"/>
    </location>
</feature>
<feature type="transmembrane region" description="Helical" evidence="5">
    <location>
        <begin position="971"/>
        <end position="992"/>
    </location>
</feature>
<feature type="transmembrane region" description="Helical" evidence="5">
    <location>
        <begin position="1351"/>
        <end position="1367"/>
    </location>
</feature>
<feature type="transmembrane region" description="Helical" evidence="5">
    <location>
        <begin position="1413"/>
        <end position="1434"/>
    </location>
</feature>